<comment type="subcellular location">
    <subcellularLocation>
        <location evidence="12">Nucleus</location>
    </subcellularLocation>
    <subcellularLocation>
        <location evidence="12">Mitochondrion</location>
    </subcellularLocation>
</comment>
<dbReference type="InterPro" id="IPR010285">
    <property type="entry name" value="DNA_helicase_pif1-like_DEAD"/>
</dbReference>
<name>A0A060THB6_BLAAD</name>
<evidence type="ECO:0000256" key="9">
    <source>
        <dbReference type="ARBA" id="ARBA00023204"/>
    </source>
</evidence>
<evidence type="ECO:0000256" key="5">
    <source>
        <dbReference type="ARBA" id="ARBA00022840"/>
    </source>
</evidence>
<dbReference type="HAMAP" id="MF_03176">
    <property type="entry name" value="PIF1"/>
    <property type="match status" value="1"/>
</dbReference>
<comment type="subunit">
    <text evidence="12">Monomer.</text>
</comment>
<sequence>MFKQAVKAHSQSSINNKGSHFTAKPSSVTGDGPLKKSEPTPAGKSISWTSSKARVKSYEMGKLFNSTVGFEAPPSLDAVTITADDFSDDESLEATVREINQGPNHRSKPAPKDFDDDIAIVTVKPAPVTASAPVSASASVPKSVPAPASVERLERPASGSDKENAPNQTVRMRPVSNPTRARPEKSVPIPEWKSAENPMKRPWSLEVNMGNKRLVRHQSPDTGREKPDTSESRTKAQRSASEYLVQPPTVSTKDWEALGQDQKRALKAALDGRNLFFTGAAGTGKSYLMHIIISQLNMLHRGRSSAVAVCATTGLAAINIGGTTLHRWAGIGLGKEDASILVKNIKKNKKAVDRWKNCRVLIIDEVSMLDSLLFDKLNIIAQNMHDNTRPFGGIQLILTGDFLQLPPVSQRSSAYCFNAKVWPEAVQQLVILRQVFRQKGDQNLIDILGAIREGKVSNEIVNQLKQLERPVTYDDGIEPTELYALRNEVERANAQRLDRLGGPSFVYDAVDTGTQVKYAEEGKKTMFDDMMAPKRLVLKLGAQVMVIKNLDNGLVNGSRGAVIGFAPEQAIGELEHRLMDEGFRQLYNEMVQDFYLPKEPLIDIKPSLRQRAQYVGGREYVKLLERYAEMFRSLRSQRPLPVVRFDNQVVAMEHQVTEAVDADGKTVLASRRQLPLIHSWALSIHKSQGQTLDRVIVDLNKTFECGMAYVALSRARSKETLQIRNFSASKVMVKEEVVRYYKSIENA</sequence>
<keyword evidence="9 12" id="KW-0234">DNA repair</keyword>
<evidence type="ECO:0000313" key="15">
    <source>
        <dbReference type="EMBL" id="CDP38197.1"/>
    </source>
</evidence>
<dbReference type="InterPro" id="IPR003593">
    <property type="entry name" value="AAA+_ATPase"/>
</dbReference>
<dbReference type="GO" id="GO:0006281">
    <property type="term" value="P:DNA repair"/>
    <property type="evidence" value="ECO:0007669"/>
    <property type="project" value="UniProtKB-UniRule"/>
</dbReference>
<reference evidence="15" key="2">
    <citation type="submission" date="2014-06" db="EMBL/GenBank/DDBJ databases">
        <title>The complete genome of Blastobotrys (Arxula) adeninivorans LS3 - a yeast of biotechnological interest.</title>
        <authorList>
            <person name="Kunze G."/>
            <person name="Gaillardin C."/>
            <person name="Czernicka M."/>
            <person name="Durrens P."/>
            <person name="Martin T."/>
            <person name="Boer E."/>
            <person name="Gabaldon T."/>
            <person name="Cruz J."/>
            <person name="Talla E."/>
            <person name="Marck C."/>
            <person name="Goffeau A."/>
            <person name="Barbe V."/>
            <person name="Baret P."/>
            <person name="Baronian K."/>
            <person name="Beier S."/>
            <person name="Bleykasten C."/>
            <person name="Bode R."/>
            <person name="Casaregola S."/>
            <person name="Despons L."/>
            <person name="Fairhead C."/>
            <person name="Giersberg M."/>
            <person name="Gierski P."/>
            <person name="Hahnel U."/>
            <person name="Hartmann A."/>
            <person name="Jankowska D."/>
            <person name="Jubin C."/>
            <person name="Jung P."/>
            <person name="Lafontaine I."/>
            <person name="Leh-Louis V."/>
            <person name="Lemaire M."/>
            <person name="Marcet-Houben M."/>
            <person name="Mascher M."/>
            <person name="Morel G."/>
            <person name="Richard G.-F."/>
            <person name="Riechen J."/>
            <person name="Sacerdot C."/>
            <person name="Sarkar A."/>
            <person name="Savel G."/>
            <person name="Schacherer J."/>
            <person name="Sherman D."/>
            <person name="Straub M.-L."/>
            <person name="Stein N."/>
            <person name="Thierry A."/>
            <person name="Trautwein-Schult A."/>
            <person name="Westhof E."/>
            <person name="Worch S."/>
            <person name="Dujon B."/>
            <person name="Souciet J.-L."/>
            <person name="Wincker P."/>
            <person name="Scholz U."/>
            <person name="Neuveglise N."/>
        </authorList>
    </citation>
    <scope>NUCLEOTIDE SEQUENCE</scope>
    <source>
        <strain evidence="15">LS3</strain>
    </source>
</reference>
<evidence type="ECO:0000256" key="8">
    <source>
        <dbReference type="ARBA" id="ARBA00023172"/>
    </source>
</evidence>
<comment type="cofactor">
    <cofactor evidence="12">
        <name>Mg(2+)</name>
        <dbReference type="ChEBI" id="CHEBI:18420"/>
    </cofactor>
</comment>
<dbReference type="PANTHER" id="PTHR47642">
    <property type="entry name" value="ATP-DEPENDENT DNA HELICASE"/>
    <property type="match status" value="1"/>
</dbReference>
<keyword evidence="6 12" id="KW-0238">DNA-binding</keyword>
<dbReference type="InterPro" id="IPR051055">
    <property type="entry name" value="PIF1_helicase"/>
</dbReference>
<dbReference type="GO" id="GO:0005634">
    <property type="term" value="C:nucleus"/>
    <property type="evidence" value="ECO:0007669"/>
    <property type="project" value="UniProtKB-SubCell"/>
</dbReference>
<keyword evidence="8 12" id="KW-0233">DNA recombination</keyword>
<dbReference type="SUPFAM" id="SSF52540">
    <property type="entry name" value="P-loop containing nucleoside triphosphate hydrolases"/>
    <property type="match status" value="2"/>
</dbReference>
<feature type="compositionally biased region" description="Basic and acidic residues" evidence="13">
    <location>
        <begin position="218"/>
        <end position="234"/>
    </location>
</feature>
<keyword evidence="3 12" id="KW-0378">Hydrolase</keyword>
<evidence type="ECO:0000256" key="12">
    <source>
        <dbReference type="HAMAP-Rule" id="MF_03176"/>
    </source>
</evidence>
<accession>A0A060THB6</accession>
<dbReference type="GO" id="GO:0005524">
    <property type="term" value="F:ATP binding"/>
    <property type="evidence" value="ECO:0007669"/>
    <property type="project" value="UniProtKB-UniRule"/>
</dbReference>
<proteinExistence type="inferred from homology"/>
<dbReference type="GO" id="GO:0043139">
    <property type="term" value="F:5'-3' DNA helicase activity"/>
    <property type="evidence" value="ECO:0007669"/>
    <property type="project" value="UniProtKB-UniRule"/>
</dbReference>
<evidence type="ECO:0000259" key="14">
    <source>
        <dbReference type="SMART" id="SM00382"/>
    </source>
</evidence>
<dbReference type="PhylomeDB" id="A0A060THB6"/>
<feature type="region of interest" description="Disordered" evidence="13">
    <location>
        <begin position="1"/>
        <end position="51"/>
    </location>
</feature>
<feature type="region of interest" description="Disordered" evidence="13">
    <location>
        <begin position="92"/>
        <end position="114"/>
    </location>
</feature>
<dbReference type="GO" id="GO:0003677">
    <property type="term" value="F:DNA binding"/>
    <property type="evidence" value="ECO:0007669"/>
    <property type="project" value="UniProtKB-KW"/>
</dbReference>
<evidence type="ECO:0000256" key="13">
    <source>
        <dbReference type="SAM" id="MobiDB-lite"/>
    </source>
</evidence>
<dbReference type="CDD" id="cd18037">
    <property type="entry name" value="DEXSc_Pif1_like"/>
    <property type="match status" value="1"/>
</dbReference>
<feature type="compositionally biased region" description="Polar residues" evidence="13">
    <location>
        <begin position="9"/>
        <end position="29"/>
    </location>
</feature>
<dbReference type="InterPro" id="IPR048293">
    <property type="entry name" value="PIF1_RRM3_pfh1"/>
</dbReference>
<keyword evidence="7 12" id="KW-0496">Mitochondrion</keyword>
<evidence type="ECO:0000256" key="7">
    <source>
        <dbReference type="ARBA" id="ARBA00023128"/>
    </source>
</evidence>
<keyword evidence="1 12" id="KW-0547">Nucleotide-binding</keyword>
<dbReference type="EMBL" id="HG937694">
    <property type="protein sequence ID" value="CDP38197.1"/>
    <property type="molecule type" value="Genomic_DNA"/>
</dbReference>
<dbReference type="SMART" id="SM00382">
    <property type="entry name" value="AAA"/>
    <property type="match status" value="1"/>
</dbReference>
<dbReference type="CDD" id="cd18809">
    <property type="entry name" value="SF1_C_RecD"/>
    <property type="match status" value="1"/>
</dbReference>
<dbReference type="GO" id="GO:0006310">
    <property type="term" value="P:DNA recombination"/>
    <property type="evidence" value="ECO:0007669"/>
    <property type="project" value="UniProtKB-UniRule"/>
</dbReference>
<evidence type="ECO:0000256" key="4">
    <source>
        <dbReference type="ARBA" id="ARBA00022806"/>
    </source>
</evidence>
<evidence type="ECO:0000256" key="1">
    <source>
        <dbReference type="ARBA" id="ARBA00022741"/>
    </source>
</evidence>
<dbReference type="InterPro" id="IPR027417">
    <property type="entry name" value="P-loop_NTPase"/>
</dbReference>
<dbReference type="GO" id="GO:0005739">
    <property type="term" value="C:mitochondrion"/>
    <property type="evidence" value="ECO:0007669"/>
    <property type="project" value="UniProtKB-SubCell"/>
</dbReference>
<feature type="region of interest" description="Disordered" evidence="13">
    <location>
        <begin position="211"/>
        <end position="246"/>
    </location>
</feature>
<evidence type="ECO:0000256" key="10">
    <source>
        <dbReference type="ARBA" id="ARBA00023235"/>
    </source>
</evidence>
<dbReference type="InterPro" id="IPR049163">
    <property type="entry name" value="Pif1-like_2B_dom"/>
</dbReference>
<dbReference type="EC" id="5.6.2.3" evidence="12"/>
<comment type="catalytic activity">
    <reaction evidence="12">
        <text>ATP + H2O = ADP + phosphate + H(+)</text>
        <dbReference type="Rhea" id="RHEA:13065"/>
        <dbReference type="ChEBI" id="CHEBI:15377"/>
        <dbReference type="ChEBI" id="CHEBI:15378"/>
        <dbReference type="ChEBI" id="CHEBI:30616"/>
        <dbReference type="ChEBI" id="CHEBI:43474"/>
        <dbReference type="ChEBI" id="CHEBI:456216"/>
        <dbReference type="EC" id="5.6.2.3"/>
    </reaction>
</comment>
<evidence type="ECO:0000256" key="11">
    <source>
        <dbReference type="ARBA" id="ARBA00023242"/>
    </source>
</evidence>
<keyword evidence="10 12" id="KW-0413">Isomerase</keyword>
<comment type="similarity">
    <text evidence="12">Belongs to the helicase family. PIF1 subfamily.</text>
</comment>
<dbReference type="Pfam" id="PF21530">
    <property type="entry name" value="Pif1_2B_dom"/>
    <property type="match status" value="1"/>
</dbReference>
<keyword evidence="5 12" id="KW-0067">ATP-binding</keyword>
<dbReference type="Gene3D" id="3.40.50.300">
    <property type="entry name" value="P-loop containing nucleotide triphosphate hydrolases"/>
    <property type="match status" value="2"/>
</dbReference>
<dbReference type="AlphaFoldDB" id="A0A060THB6"/>
<evidence type="ECO:0000256" key="3">
    <source>
        <dbReference type="ARBA" id="ARBA00022801"/>
    </source>
</evidence>
<comment type="caution">
    <text evidence="12">Lacks conserved residue(s) required for the propagation of feature annotation.</text>
</comment>
<dbReference type="PANTHER" id="PTHR47642:SF5">
    <property type="entry name" value="ATP-DEPENDENT DNA HELICASE"/>
    <property type="match status" value="1"/>
</dbReference>
<evidence type="ECO:0000256" key="2">
    <source>
        <dbReference type="ARBA" id="ARBA00022763"/>
    </source>
</evidence>
<reference evidence="15" key="1">
    <citation type="submission" date="2014-02" db="EMBL/GenBank/DDBJ databases">
        <authorList>
            <person name="Genoscope - CEA"/>
        </authorList>
    </citation>
    <scope>NUCLEOTIDE SEQUENCE</scope>
    <source>
        <strain evidence="15">LS3</strain>
    </source>
</reference>
<feature type="region of interest" description="Disordered" evidence="13">
    <location>
        <begin position="128"/>
        <end position="186"/>
    </location>
</feature>
<dbReference type="GO" id="GO:0000723">
    <property type="term" value="P:telomere maintenance"/>
    <property type="evidence" value="ECO:0007669"/>
    <property type="project" value="InterPro"/>
</dbReference>
<feature type="compositionally biased region" description="Low complexity" evidence="13">
    <location>
        <begin position="128"/>
        <end position="150"/>
    </location>
</feature>
<keyword evidence="4 12" id="KW-0347">Helicase</keyword>
<comment type="function">
    <text evidence="12">DNA-dependent ATPase and 5'-3' DNA helicase required for the maintenance of both mitochondrial and nuclear genome stability.</text>
</comment>
<feature type="compositionally biased region" description="Basic and acidic residues" evidence="13">
    <location>
        <begin position="151"/>
        <end position="164"/>
    </location>
</feature>
<feature type="domain" description="AAA+ ATPase" evidence="14">
    <location>
        <begin position="271"/>
        <end position="402"/>
    </location>
</feature>
<feature type="binding site" evidence="12">
    <location>
        <begin position="279"/>
        <end position="286"/>
    </location>
    <ligand>
        <name>ATP</name>
        <dbReference type="ChEBI" id="CHEBI:30616"/>
    </ligand>
</feature>
<evidence type="ECO:0000256" key="6">
    <source>
        <dbReference type="ARBA" id="ARBA00023125"/>
    </source>
</evidence>
<dbReference type="Pfam" id="PF05970">
    <property type="entry name" value="PIF1"/>
    <property type="match status" value="1"/>
</dbReference>
<protein>
    <recommendedName>
        <fullName evidence="12">ATP-dependent DNA helicase PIF1</fullName>
        <ecNumber evidence="12">5.6.2.3</ecNumber>
    </recommendedName>
    <alternativeName>
        <fullName evidence="12">DNA 5'-3' helicase PIF1</fullName>
    </alternativeName>
    <alternativeName>
        <fullName evidence="12">DNA repair and recombination helicase PIF1</fullName>
    </alternativeName>
</protein>
<dbReference type="GO" id="GO:0016887">
    <property type="term" value="F:ATP hydrolysis activity"/>
    <property type="evidence" value="ECO:0007669"/>
    <property type="project" value="RHEA"/>
</dbReference>
<gene>
    <name evidence="12" type="primary">PIF1</name>
    <name evidence="15" type="ORF">GNLVRS02_ARAD1D29260g</name>
</gene>
<keyword evidence="11 12" id="KW-0539">Nucleus</keyword>
<organism evidence="15">
    <name type="scientific">Blastobotrys adeninivorans</name>
    <name type="common">Yeast</name>
    <name type="synonym">Arxula adeninivorans</name>
    <dbReference type="NCBI Taxonomy" id="409370"/>
    <lineage>
        <taxon>Eukaryota</taxon>
        <taxon>Fungi</taxon>
        <taxon>Dikarya</taxon>
        <taxon>Ascomycota</taxon>
        <taxon>Saccharomycotina</taxon>
        <taxon>Dipodascomycetes</taxon>
        <taxon>Dipodascales</taxon>
        <taxon>Trichomonascaceae</taxon>
        <taxon>Blastobotrys</taxon>
    </lineage>
</organism>
<keyword evidence="2 12" id="KW-0227">DNA damage</keyword>